<comment type="caution">
    <text evidence="2">The sequence shown here is derived from an EMBL/GenBank/DDBJ whole genome shotgun (WGS) entry which is preliminary data.</text>
</comment>
<name>A0A2T0Q6Q6_9ACTN</name>
<keyword evidence="2" id="KW-0547">Nucleotide-binding</keyword>
<gene>
    <name evidence="2" type="ORF">CLV72_10392</name>
</gene>
<reference evidence="2 3" key="1">
    <citation type="submission" date="2018-03" db="EMBL/GenBank/DDBJ databases">
        <title>Genomic Encyclopedia of Archaeal and Bacterial Type Strains, Phase II (KMG-II): from individual species to whole genera.</title>
        <authorList>
            <person name="Goeker M."/>
        </authorList>
    </citation>
    <scope>NUCLEOTIDE SEQUENCE [LARGE SCALE GENOMIC DNA]</scope>
    <source>
        <strain evidence="2 3">DSM 45601</strain>
    </source>
</reference>
<keyword evidence="3" id="KW-1185">Reference proteome</keyword>
<protein>
    <submittedName>
        <fullName evidence="2">Arsenite efflux ATP-binding protein ArsA</fullName>
    </submittedName>
</protein>
<dbReference type="CDD" id="cd02035">
    <property type="entry name" value="ArsA"/>
    <property type="match status" value="1"/>
</dbReference>
<dbReference type="EMBL" id="PVZC01000003">
    <property type="protein sequence ID" value="PRX99495.1"/>
    <property type="molecule type" value="Genomic_DNA"/>
</dbReference>
<keyword evidence="2" id="KW-0067">ATP-binding</keyword>
<evidence type="ECO:0000259" key="1">
    <source>
        <dbReference type="Pfam" id="PF02374"/>
    </source>
</evidence>
<dbReference type="Proteomes" id="UP000237846">
    <property type="component" value="Unassembled WGS sequence"/>
</dbReference>
<dbReference type="PANTHER" id="PTHR10803">
    <property type="entry name" value="ARSENICAL PUMP-DRIVING ATPASE ARSENITE-TRANSLOCATING ATPASE"/>
    <property type="match status" value="1"/>
</dbReference>
<dbReference type="Pfam" id="PF02374">
    <property type="entry name" value="ArsA_ATPase"/>
    <property type="match status" value="1"/>
</dbReference>
<dbReference type="InterPro" id="IPR025723">
    <property type="entry name" value="ArsA/GET3_ATPase-like"/>
</dbReference>
<dbReference type="GO" id="GO:0016887">
    <property type="term" value="F:ATP hydrolysis activity"/>
    <property type="evidence" value="ECO:0007669"/>
    <property type="project" value="InterPro"/>
</dbReference>
<proteinExistence type="predicted"/>
<feature type="domain" description="ArsA/GET3 Anion-transporting ATPase-like" evidence="1">
    <location>
        <begin position="23"/>
        <end position="294"/>
    </location>
</feature>
<evidence type="ECO:0000313" key="2">
    <source>
        <dbReference type="EMBL" id="PRX99495.1"/>
    </source>
</evidence>
<dbReference type="SUPFAM" id="SSF52540">
    <property type="entry name" value="P-loop containing nucleoside triphosphate hydrolases"/>
    <property type="match status" value="1"/>
</dbReference>
<dbReference type="RefSeq" id="WP_106244013.1">
    <property type="nucleotide sequence ID" value="NZ_PVZC01000003.1"/>
</dbReference>
<evidence type="ECO:0000313" key="3">
    <source>
        <dbReference type="Proteomes" id="UP000237846"/>
    </source>
</evidence>
<dbReference type="GO" id="GO:0005524">
    <property type="term" value="F:ATP binding"/>
    <property type="evidence" value="ECO:0007669"/>
    <property type="project" value="UniProtKB-KW"/>
</dbReference>
<dbReference type="AlphaFoldDB" id="A0A2T0Q6Q6"/>
<sequence>MAVGAQAEPAALDADALIDDPRTRIIVCCGSGGVGKTTTAAALGLRAAERGRDAVVLTVDPARRLAQSMGLTELDNIPRPVPGADTAAGGTLHAMMLDMKRTFDEIVEAHADPDRARQIFANPFYKSLSSSFSGTQEYMAMEKLGQLRQSDEWDLIIVDTPPSRSALDFLDAPKRLGRFLDGRLIKILTAPAKAGGRAYLRLLGAGFGMFTGVVTKVLGAQVLKDMQTFVTAFDAVFGGFQERAEQTYRLLQTQGTAFVVVAAPERDALREASYFVERLDRERMPLAGLVLNRVHRSALPELSAARSLAAAETLAQGRTGSAAAEPAEGRGLTEAALRLHADRMRTIARERRLREHFTSAHPAIAVAEVPAQPEDVHDLAALRRIGAALGGGSAEAGD</sequence>
<dbReference type="PANTHER" id="PTHR10803:SF26">
    <property type="entry name" value="ANION TRANSPORTER ATPASE-RELATED"/>
    <property type="match status" value="1"/>
</dbReference>
<dbReference type="InterPro" id="IPR016300">
    <property type="entry name" value="ATPase_ArsA/GET3"/>
</dbReference>
<accession>A0A2T0Q6Q6</accession>
<dbReference type="OrthoDB" id="5490584at2"/>
<organism evidence="2 3">
    <name type="scientific">Allonocardiopsis opalescens</name>
    <dbReference type="NCBI Taxonomy" id="1144618"/>
    <lineage>
        <taxon>Bacteria</taxon>
        <taxon>Bacillati</taxon>
        <taxon>Actinomycetota</taxon>
        <taxon>Actinomycetes</taxon>
        <taxon>Streptosporangiales</taxon>
        <taxon>Allonocardiopsis</taxon>
    </lineage>
</organism>
<dbReference type="Gene3D" id="3.40.50.300">
    <property type="entry name" value="P-loop containing nucleotide triphosphate hydrolases"/>
    <property type="match status" value="1"/>
</dbReference>
<dbReference type="InterPro" id="IPR027417">
    <property type="entry name" value="P-loop_NTPase"/>
</dbReference>